<dbReference type="EMBL" id="FNFY01000018">
    <property type="protein sequence ID" value="SDL01388.1"/>
    <property type="molecule type" value="Genomic_DNA"/>
</dbReference>
<evidence type="ECO:0000256" key="3">
    <source>
        <dbReference type="ARBA" id="ARBA00038502"/>
    </source>
</evidence>
<dbReference type="PROSITE" id="PS51186">
    <property type="entry name" value="GNAT"/>
    <property type="match status" value="1"/>
</dbReference>
<sequence>MNFYLRDVTLTDTKDIHSYASLDEVSKYQGWGPDSLKDTENHVKMVMESDDNYYHKVIVDQSSDKVIGAIELSIDKDNDNGEIGYILHPEYWGRGIGTKAVHLILEYGFNELKLNRISATTDKRNTGSERVMQKSGMTKEGLLRENIKLKDGYRDTLVYSILSNEYHDSLEKFR</sequence>
<dbReference type="SUPFAM" id="SSF55729">
    <property type="entry name" value="Acyl-CoA N-acyltransferases (Nat)"/>
    <property type="match status" value="1"/>
</dbReference>
<comment type="similarity">
    <text evidence="3">Belongs to the acetyltransferase family. RimJ subfamily.</text>
</comment>
<name>A0A1G9GL18_9BACL</name>
<dbReference type="Pfam" id="PF13302">
    <property type="entry name" value="Acetyltransf_3"/>
    <property type="match status" value="1"/>
</dbReference>
<keyword evidence="6" id="KW-1185">Reference proteome</keyword>
<dbReference type="GO" id="GO:0016747">
    <property type="term" value="F:acyltransferase activity, transferring groups other than amino-acyl groups"/>
    <property type="evidence" value="ECO:0007669"/>
    <property type="project" value="InterPro"/>
</dbReference>
<organism evidence="5 6">
    <name type="scientific">Lacicoccus qingdaonensis</name>
    <dbReference type="NCBI Taxonomy" id="576118"/>
    <lineage>
        <taxon>Bacteria</taxon>
        <taxon>Bacillati</taxon>
        <taxon>Bacillota</taxon>
        <taxon>Bacilli</taxon>
        <taxon>Bacillales</taxon>
        <taxon>Salinicoccaceae</taxon>
        <taxon>Lacicoccus</taxon>
    </lineage>
</organism>
<dbReference type="InterPro" id="IPR000182">
    <property type="entry name" value="GNAT_dom"/>
</dbReference>
<keyword evidence="2" id="KW-0012">Acyltransferase</keyword>
<protein>
    <submittedName>
        <fullName evidence="5">Protein N-acetyltransferase, RimJ/RimL family</fullName>
    </submittedName>
</protein>
<dbReference type="OrthoDB" id="9798081at2"/>
<evidence type="ECO:0000313" key="6">
    <source>
        <dbReference type="Proteomes" id="UP000199008"/>
    </source>
</evidence>
<dbReference type="PANTHER" id="PTHR43792:SF8">
    <property type="entry name" value="[RIBOSOMAL PROTEIN US5]-ALANINE N-ACETYLTRANSFERASE"/>
    <property type="match status" value="1"/>
</dbReference>
<gene>
    <name evidence="5" type="ORF">SAMN05216216_1183</name>
</gene>
<evidence type="ECO:0000313" key="5">
    <source>
        <dbReference type="EMBL" id="SDL01388.1"/>
    </source>
</evidence>
<keyword evidence="1 5" id="KW-0808">Transferase</keyword>
<dbReference type="InterPro" id="IPR051531">
    <property type="entry name" value="N-acetyltransferase"/>
</dbReference>
<evidence type="ECO:0000256" key="1">
    <source>
        <dbReference type="ARBA" id="ARBA00022679"/>
    </source>
</evidence>
<reference evidence="6" key="1">
    <citation type="submission" date="2016-10" db="EMBL/GenBank/DDBJ databases">
        <authorList>
            <person name="Varghese N."/>
            <person name="Submissions S."/>
        </authorList>
    </citation>
    <scope>NUCLEOTIDE SEQUENCE [LARGE SCALE GENOMIC DNA]</scope>
    <source>
        <strain evidence="6">CGMCC 1.8895</strain>
    </source>
</reference>
<dbReference type="RefSeq" id="WP_092986993.1">
    <property type="nucleotide sequence ID" value="NZ_FNFY01000018.1"/>
</dbReference>
<dbReference type="Proteomes" id="UP000199008">
    <property type="component" value="Unassembled WGS sequence"/>
</dbReference>
<dbReference type="Gene3D" id="3.40.630.30">
    <property type="match status" value="1"/>
</dbReference>
<evidence type="ECO:0000259" key="4">
    <source>
        <dbReference type="PROSITE" id="PS51186"/>
    </source>
</evidence>
<dbReference type="PANTHER" id="PTHR43792">
    <property type="entry name" value="GNAT FAMILY, PUTATIVE (AFU_ORTHOLOGUE AFUA_3G00765)-RELATED-RELATED"/>
    <property type="match status" value="1"/>
</dbReference>
<proteinExistence type="inferred from homology"/>
<dbReference type="STRING" id="576118.SAMN05216216_1183"/>
<dbReference type="AlphaFoldDB" id="A0A1G9GL18"/>
<dbReference type="InterPro" id="IPR016181">
    <property type="entry name" value="Acyl_CoA_acyltransferase"/>
</dbReference>
<accession>A0A1G9GL18</accession>
<evidence type="ECO:0000256" key="2">
    <source>
        <dbReference type="ARBA" id="ARBA00023315"/>
    </source>
</evidence>
<dbReference type="CDD" id="cd04301">
    <property type="entry name" value="NAT_SF"/>
    <property type="match status" value="1"/>
</dbReference>
<feature type="domain" description="N-acetyltransferase" evidence="4">
    <location>
        <begin position="3"/>
        <end position="164"/>
    </location>
</feature>